<evidence type="ECO:0000256" key="3">
    <source>
        <dbReference type="ARBA" id="ARBA00022475"/>
    </source>
</evidence>
<dbReference type="Gene3D" id="1.20.1560.10">
    <property type="entry name" value="ABC transporter type 1, transmembrane domain"/>
    <property type="match status" value="1"/>
</dbReference>
<keyword evidence="2" id="KW-0813">Transport</keyword>
<keyword evidence="10 11" id="KW-0472">Membrane</keyword>
<evidence type="ECO:0000313" key="15">
    <source>
        <dbReference type="Proteomes" id="UP001365405"/>
    </source>
</evidence>
<proteinExistence type="predicted"/>
<feature type="transmembrane region" description="Helical" evidence="11">
    <location>
        <begin position="69"/>
        <end position="89"/>
    </location>
</feature>
<dbReference type="InterPro" id="IPR027417">
    <property type="entry name" value="P-loop_NTPase"/>
</dbReference>
<keyword evidence="7" id="KW-1278">Translocase</keyword>
<keyword evidence="6" id="KW-0067">ATP-binding</keyword>
<feature type="transmembrane region" description="Helical" evidence="11">
    <location>
        <begin position="282"/>
        <end position="302"/>
    </location>
</feature>
<evidence type="ECO:0000259" key="12">
    <source>
        <dbReference type="PROSITE" id="PS50893"/>
    </source>
</evidence>
<dbReference type="InterPro" id="IPR003593">
    <property type="entry name" value="AAA+_ATPase"/>
</dbReference>
<comment type="subcellular location">
    <subcellularLocation>
        <location evidence="1">Cell membrane</location>
        <topology evidence="1">Multi-pass membrane protein</topology>
    </subcellularLocation>
</comment>
<feature type="transmembrane region" description="Helical" evidence="11">
    <location>
        <begin position="30"/>
        <end position="49"/>
    </location>
</feature>
<feature type="domain" description="ABC transporter" evidence="12">
    <location>
        <begin position="348"/>
        <end position="581"/>
    </location>
</feature>
<accession>A0ABU9CMD0</accession>
<dbReference type="Pfam" id="PF00005">
    <property type="entry name" value="ABC_tran"/>
    <property type="match status" value="1"/>
</dbReference>
<dbReference type="SUPFAM" id="SSF52540">
    <property type="entry name" value="P-loop containing nucleoside triphosphate hydrolases"/>
    <property type="match status" value="1"/>
</dbReference>
<dbReference type="PROSITE" id="PS50893">
    <property type="entry name" value="ABC_TRANSPORTER_2"/>
    <property type="match status" value="1"/>
</dbReference>
<evidence type="ECO:0000313" key="14">
    <source>
        <dbReference type="EMBL" id="MEK8052051.1"/>
    </source>
</evidence>
<feature type="domain" description="ABC transmembrane type-1" evidence="13">
    <location>
        <begin position="33"/>
        <end position="314"/>
    </location>
</feature>
<dbReference type="EMBL" id="JBBUTH010000009">
    <property type="protein sequence ID" value="MEK8052051.1"/>
    <property type="molecule type" value="Genomic_DNA"/>
</dbReference>
<dbReference type="SUPFAM" id="SSF90123">
    <property type="entry name" value="ABC transporter transmembrane region"/>
    <property type="match status" value="1"/>
</dbReference>
<dbReference type="Gene3D" id="3.40.50.300">
    <property type="entry name" value="P-loop containing nucleotide triphosphate hydrolases"/>
    <property type="match status" value="1"/>
</dbReference>
<keyword evidence="8 11" id="KW-1133">Transmembrane helix</keyword>
<dbReference type="InterPro" id="IPR003439">
    <property type="entry name" value="ABC_transporter-like_ATP-bd"/>
</dbReference>
<feature type="transmembrane region" description="Helical" evidence="11">
    <location>
        <begin position="171"/>
        <end position="189"/>
    </location>
</feature>
<dbReference type="PROSITE" id="PS00211">
    <property type="entry name" value="ABC_TRANSPORTER_1"/>
    <property type="match status" value="1"/>
</dbReference>
<dbReference type="InterPro" id="IPR039421">
    <property type="entry name" value="Type_1_exporter"/>
</dbReference>
<keyword evidence="3" id="KW-1003">Cell membrane</keyword>
<dbReference type="InterPro" id="IPR036640">
    <property type="entry name" value="ABC1_TM_sf"/>
</dbReference>
<dbReference type="PROSITE" id="PS50929">
    <property type="entry name" value="ABC_TM1F"/>
    <property type="match status" value="1"/>
</dbReference>
<evidence type="ECO:0000259" key="13">
    <source>
        <dbReference type="PROSITE" id="PS50929"/>
    </source>
</evidence>
<evidence type="ECO:0000256" key="1">
    <source>
        <dbReference type="ARBA" id="ARBA00004651"/>
    </source>
</evidence>
<dbReference type="RefSeq" id="WP_341411769.1">
    <property type="nucleotide sequence ID" value="NZ_JBBUTH010000009.1"/>
</dbReference>
<dbReference type="InterPro" id="IPR017871">
    <property type="entry name" value="ABC_transporter-like_CS"/>
</dbReference>
<dbReference type="PANTHER" id="PTHR43394:SF1">
    <property type="entry name" value="ATP-BINDING CASSETTE SUB-FAMILY B MEMBER 10, MITOCHONDRIAL"/>
    <property type="match status" value="1"/>
</dbReference>
<keyword evidence="4 11" id="KW-0812">Transmembrane</keyword>
<name>A0ABU9CMD0_9BURK</name>
<organism evidence="14 15">
    <name type="scientific">Pseudaquabacterium inlustre</name>
    <dbReference type="NCBI Taxonomy" id="2984192"/>
    <lineage>
        <taxon>Bacteria</taxon>
        <taxon>Pseudomonadati</taxon>
        <taxon>Pseudomonadota</taxon>
        <taxon>Betaproteobacteria</taxon>
        <taxon>Burkholderiales</taxon>
        <taxon>Sphaerotilaceae</taxon>
        <taxon>Pseudaquabacterium</taxon>
    </lineage>
</organism>
<sequence>MSSSTPSTLPSLSLLQRFARIAPYFREGRLGILVAIVGSLIGAATEPMIPELMKPLLDQGFTGRQLPLWAIPAAIIGIFAVRGVAGFVAQYALSWAAHRGVQALREALFLRILNARPGMFTQQSASSLTNTLVYEVQGGAQQLVNSVLTLLKDSLTLAALLGYLLWLNWKLTLFVGVLFPAVAWVMRSVGRRLHRLAREGQDATDALGYVVEENVLAWRIVRLHGAEPTQARRFDTHALTLRRVMLKIVAASGAMTPITQMITAMALSAVICVALWQSNASGTTVGGFVAFITAMLMLVAPVKHLSDVMAPITRGLASVERGLELLDTAPAETGGNHRVHRAEGEIGLREVTLSYRDDQHPALDNMSLQIGAGETVALVGPSGAGKSTLANLLPRFVEPSSGTVRLDGVPLAEWEITCLRRQFALVSQDVVLFNDTVAANVALGDPHPDPERVEAALKGAWLWDFVQGLPQGQHTVIGHNGGQFSGGQRQRLAIARALYKDAPILILDEATSALDTESERAVQAGLETLMRGRTTLIIAHRLSTIEHADRIVVMEAGRVVEQGPHATLLAAGGLYARLHAMQFRS</sequence>
<dbReference type="SMART" id="SM00382">
    <property type="entry name" value="AAA"/>
    <property type="match status" value="1"/>
</dbReference>
<dbReference type="CDD" id="cd18552">
    <property type="entry name" value="ABC_6TM_MsbA_like"/>
    <property type="match status" value="1"/>
</dbReference>
<dbReference type="NCBIfam" id="TIGR02203">
    <property type="entry name" value="MsbA_lipidA"/>
    <property type="match status" value="1"/>
</dbReference>
<evidence type="ECO:0000256" key="11">
    <source>
        <dbReference type="SAM" id="Phobius"/>
    </source>
</evidence>
<gene>
    <name evidence="14" type="primary">msbA</name>
    <name evidence="14" type="ORF">AACH10_17500</name>
</gene>
<evidence type="ECO:0000256" key="8">
    <source>
        <dbReference type="ARBA" id="ARBA00022989"/>
    </source>
</evidence>
<evidence type="ECO:0000256" key="7">
    <source>
        <dbReference type="ARBA" id="ARBA00022967"/>
    </source>
</evidence>
<keyword evidence="15" id="KW-1185">Reference proteome</keyword>
<dbReference type="PANTHER" id="PTHR43394">
    <property type="entry name" value="ATP-DEPENDENT PERMEASE MDL1, MITOCHONDRIAL"/>
    <property type="match status" value="1"/>
</dbReference>
<dbReference type="InterPro" id="IPR011527">
    <property type="entry name" value="ABC1_TM_dom"/>
</dbReference>
<dbReference type="Pfam" id="PF00664">
    <property type="entry name" value="ABC_membrane"/>
    <property type="match status" value="1"/>
</dbReference>
<evidence type="ECO:0000256" key="10">
    <source>
        <dbReference type="ARBA" id="ARBA00023136"/>
    </source>
</evidence>
<keyword evidence="9" id="KW-0445">Lipid transport</keyword>
<protein>
    <submittedName>
        <fullName evidence="14">Lipid A export permease/ATP-binding protein MsbA</fullName>
    </submittedName>
</protein>
<feature type="transmembrane region" description="Helical" evidence="11">
    <location>
        <begin position="248"/>
        <end position="276"/>
    </location>
</feature>
<evidence type="ECO:0000256" key="2">
    <source>
        <dbReference type="ARBA" id="ARBA00022448"/>
    </source>
</evidence>
<dbReference type="Proteomes" id="UP001365405">
    <property type="component" value="Unassembled WGS sequence"/>
</dbReference>
<evidence type="ECO:0000256" key="5">
    <source>
        <dbReference type="ARBA" id="ARBA00022741"/>
    </source>
</evidence>
<evidence type="ECO:0000256" key="9">
    <source>
        <dbReference type="ARBA" id="ARBA00023055"/>
    </source>
</evidence>
<evidence type="ECO:0000256" key="6">
    <source>
        <dbReference type="ARBA" id="ARBA00022840"/>
    </source>
</evidence>
<dbReference type="InterPro" id="IPR011917">
    <property type="entry name" value="ABC_transpr_lipidA"/>
</dbReference>
<comment type="caution">
    <text evidence="14">The sequence shown here is derived from an EMBL/GenBank/DDBJ whole genome shotgun (WGS) entry which is preliminary data.</text>
</comment>
<evidence type="ECO:0000256" key="4">
    <source>
        <dbReference type="ARBA" id="ARBA00022692"/>
    </source>
</evidence>
<keyword evidence="5" id="KW-0547">Nucleotide-binding</keyword>
<reference evidence="14 15" key="1">
    <citation type="submission" date="2024-04" db="EMBL/GenBank/DDBJ databases">
        <title>Novel species of the genus Ideonella isolated from streams.</title>
        <authorList>
            <person name="Lu H."/>
        </authorList>
    </citation>
    <scope>NUCLEOTIDE SEQUENCE [LARGE SCALE GENOMIC DNA]</scope>
    <source>
        <strain evidence="14 15">DXS22W</strain>
    </source>
</reference>